<keyword evidence="2" id="KW-0378">Hydrolase</keyword>
<evidence type="ECO:0000313" key="3">
    <source>
        <dbReference type="Proteomes" id="UP000182692"/>
    </source>
</evidence>
<gene>
    <name evidence="2" type="ORF">SAMN03084138_03358</name>
</gene>
<dbReference type="CDD" id="cd14847">
    <property type="entry name" value="DD-carboxypeptidase_like"/>
    <property type="match status" value="1"/>
</dbReference>
<evidence type="ECO:0000259" key="1">
    <source>
        <dbReference type="Pfam" id="PF02557"/>
    </source>
</evidence>
<dbReference type="GO" id="GO:0004180">
    <property type="term" value="F:carboxypeptidase activity"/>
    <property type="evidence" value="ECO:0007669"/>
    <property type="project" value="UniProtKB-KW"/>
</dbReference>
<protein>
    <submittedName>
        <fullName evidence="2">LD-carboxypeptidase LdcB, LAS superfamily</fullName>
    </submittedName>
</protein>
<sequence length="223" mass="25156">MHWSVASLTGQTQEHLVSHGDFLLHADVKADFIRLQTAAQAAGFELAIASSFRDFARQQMIWNNKFMGLRPILDDAGTSLDPSRLSDDEKVRAILRWSALPGASRHHWGTDIDVYATNLLPQSVSLQLEPWEYLSGHQAPLFAWLEDNLEQYGFYLPYREDKGGVAFEPWHISHKATTQGLLEQLTPETLSAVIASSDIQGRETILPMLNWIYSQYISNVCEA</sequence>
<dbReference type="STRING" id="1121869.SAMN03084138_03358"/>
<dbReference type="PANTHER" id="PTHR34385:SF1">
    <property type="entry name" value="PEPTIDOGLYCAN L-ALANYL-D-GLUTAMATE ENDOPEPTIDASE CWLK"/>
    <property type="match status" value="1"/>
</dbReference>
<dbReference type="AlphaFoldDB" id="A0A1I5TVY3"/>
<dbReference type="GeneID" id="35874407"/>
<reference evidence="2 3" key="1">
    <citation type="submission" date="2016-10" db="EMBL/GenBank/DDBJ databases">
        <authorList>
            <person name="de Groot N.N."/>
        </authorList>
    </citation>
    <scope>NUCLEOTIDE SEQUENCE [LARGE SCALE GENOMIC DNA]</scope>
    <source>
        <strain evidence="2 3">DSM 15893</strain>
    </source>
</reference>
<dbReference type="SUPFAM" id="SSF55166">
    <property type="entry name" value="Hedgehog/DD-peptidase"/>
    <property type="match status" value="1"/>
</dbReference>
<dbReference type="InterPro" id="IPR003709">
    <property type="entry name" value="VanY-like_core_dom"/>
</dbReference>
<dbReference type="OrthoDB" id="9792074at2"/>
<keyword evidence="2" id="KW-0121">Carboxypeptidase</keyword>
<dbReference type="Gene3D" id="3.30.1380.10">
    <property type="match status" value="1"/>
</dbReference>
<dbReference type="GO" id="GO:0006508">
    <property type="term" value="P:proteolysis"/>
    <property type="evidence" value="ECO:0007669"/>
    <property type="project" value="InterPro"/>
</dbReference>
<dbReference type="InterPro" id="IPR009045">
    <property type="entry name" value="Zn_M74/Hedgehog-like"/>
</dbReference>
<proteinExistence type="predicted"/>
<dbReference type="EMBL" id="FOWR01000027">
    <property type="protein sequence ID" value="SFP87061.1"/>
    <property type="molecule type" value="Genomic_DNA"/>
</dbReference>
<accession>A0A1I5TVY3</accession>
<dbReference type="RefSeq" id="WP_074927829.1">
    <property type="nucleotide sequence ID" value="NZ_FOWR01000027.1"/>
</dbReference>
<evidence type="ECO:0000313" key="2">
    <source>
        <dbReference type="EMBL" id="SFP87061.1"/>
    </source>
</evidence>
<feature type="domain" description="D-alanyl-D-alanine carboxypeptidase-like core" evidence="1">
    <location>
        <begin position="23"/>
        <end position="174"/>
    </location>
</feature>
<dbReference type="Pfam" id="PF02557">
    <property type="entry name" value="VanY"/>
    <property type="match status" value="1"/>
</dbReference>
<keyword evidence="2" id="KW-0645">Protease</keyword>
<name>A0A1I5TVY3_9GAMM</name>
<dbReference type="Proteomes" id="UP000182692">
    <property type="component" value="Unassembled WGS sequence"/>
</dbReference>
<dbReference type="InterPro" id="IPR052179">
    <property type="entry name" value="DD-CPase-like"/>
</dbReference>
<dbReference type="PANTHER" id="PTHR34385">
    <property type="entry name" value="D-ALANYL-D-ALANINE CARBOXYPEPTIDASE"/>
    <property type="match status" value="1"/>
</dbReference>
<organism evidence="2 3">
    <name type="scientific">Enterovibrio norvegicus DSM 15893</name>
    <dbReference type="NCBI Taxonomy" id="1121869"/>
    <lineage>
        <taxon>Bacteria</taxon>
        <taxon>Pseudomonadati</taxon>
        <taxon>Pseudomonadota</taxon>
        <taxon>Gammaproteobacteria</taxon>
        <taxon>Vibrionales</taxon>
        <taxon>Vibrionaceae</taxon>
        <taxon>Enterovibrio</taxon>
    </lineage>
</organism>